<reference evidence="4" key="2">
    <citation type="submission" date="2010-04" db="EMBL/GenBank/DDBJ databases">
        <authorList>
            <person name="Buell R."/>
            <person name="Hamilton J."/>
            <person name="Hostetler J."/>
        </authorList>
    </citation>
    <scope>NUCLEOTIDE SEQUENCE [LARGE SCALE GENOMIC DNA]</scope>
    <source>
        <strain evidence="4">DAOM:BR144</strain>
    </source>
</reference>
<keyword evidence="4" id="KW-1185">Reference proteome</keyword>
<feature type="compositionally biased region" description="Low complexity" evidence="2">
    <location>
        <begin position="264"/>
        <end position="284"/>
    </location>
</feature>
<feature type="compositionally biased region" description="Polar residues" evidence="2">
    <location>
        <begin position="241"/>
        <end position="254"/>
    </location>
</feature>
<evidence type="ECO:0000256" key="1">
    <source>
        <dbReference type="SAM" id="Coils"/>
    </source>
</evidence>
<dbReference type="VEuPathDB" id="FungiDB:PYU1_G003055"/>
<evidence type="ECO:0000256" key="2">
    <source>
        <dbReference type="SAM" id="MobiDB-lite"/>
    </source>
</evidence>
<proteinExistence type="predicted"/>
<dbReference type="EMBL" id="GL376628">
    <property type="status" value="NOT_ANNOTATED_CDS"/>
    <property type="molecule type" value="Genomic_DNA"/>
</dbReference>
<evidence type="ECO:0000313" key="4">
    <source>
        <dbReference type="Proteomes" id="UP000019132"/>
    </source>
</evidence>
<feature type="region of interest" description="Disordered" evidence="2">
    <location>
        <begin position="226"/>
        <end position="284"/>
    </location>
</feature>
<keyword evidence="1" id="KW-0175">Coiled coil</keyword>
<accession>K3WDL8</accession>
<evidence type="ECO:0000313" key="3">
    <source>
        <dbReference type="EnsemblProtists" id="PYU1_T003059"/>
    </source>
</evidence>
<name>K3WDL8_GLOUD</name>
<protein>
    <submittedName>
        <fullName evidence="3">Uncharacterized protein</fullName>
    </submittedName>
</protein>
<dbReference type="AlphaFoldDB" id="K3WDL8"/>
<organism evidence="3 4">
    <name type="scientific">Globisporangium ultimum (strain ATCC 200006 / CBS 805.95 / DAOM BR144)</name>
    <name type="common">Pythium ultimum</name>
    <dbReference type="NCBI Taxonomy" id="431595"/>
    <lineage>
        <taxon>Eukaryota</taxon>
        <taxon>Sar</taxon>
        <taxon>Stramenopiles</taxon>
        <taxon>Oomycota</taxon>
        <taxon>Peronosporomycetes</taxon>
        <taxon>Pythiales</taxon>
        <taxon>Pythiaceae</taxon>
        <taxon>Globisporangium</taxon>
    </lineage>
</organism>
<dbReference type="InParanoid" id="K3WDL8"/>
<reference evidence="3" key="3">
    <citation type="submission" date="2015-02" db="UniProtKB">
        <authorList>
            <consortium name="EnsemblProtists"/>
        </authorList>
    </citation>
    <scope>IDENTIFICATION</scope>
    <source>
        <strain evidence="3">DAOM BR144</strain>
    </source>
</reference>
<feature type="coiled-coil region" evidence="1">
    <location>
        <begin position="152"/>
        <end position="201"/>
    </location>
</feature>
<reference evidence="4" key="1">
    <citation type="journal article" date="2010" name="Genome Biol.">
        <title>Genome sequence of the necrotrophic plant pathogen Pythium ultimum reveals original pathogenicity mechanisms and effector repertoire.</title>
        <authorList>
            <person name="Levesque C.A."/>
            <person name="Brouwer H."/>
            <person name="Cano L."/>
            <person name="Hamilton J.P."/>
            <person name="Holt C."/>
            <person name="Huitema E."/>
            <person name="Raffaele S."/>
            <person name="Robideau G.P."/>
            <person name="Thines M."/>
            <person name="Win J."/>
            <person name="Zerillo M.M."/>
            <person name="Beakes G.W."/>
            <person name="Boore J.L."/>
            <person name="Busam D."/>
            <person name="Dumas B."/>
            <person name="Ferriera S."/>
            <person name="Fuerstenberg S.I."/>
            <person name="Gachon C.M."/>
            <person name="Gaulin E."/>
            <person name="Govers F."/>
            <person name="Grenville-Briggs L."/>
            <person name="Horner N."/>
            <person name="Hostetler J."/>
            <person name="Jiang R.H."/>
            <person name="Johnson J."/>
            <person name="Krajaejun T."/>
            <person name="Lin H."/>
            <person name="Meijer H.J."/>
            <person name="Moore B."/>
            <person name="Morris P."/>
            <person name="Phuntmart V."/>
            <person name="Puiu D."/>
            <person name="Shetty J."/>
            <person name="Stajich J.E."/>
            <person name="Tripathy S."/>
            <person name="Wawra S."/>
            <person name="van West P."/>
            <person name="Whitty B.R."/>
            <person name="Coutinho P.M."/>
            <person name="Henrissat B."/>
            <person name="Martin F."/>
            <person name="Thomas P.D."/>
            <person name="Tyler B.M."/>
            <person name="De Vries R.P."/>
            <person name="Kamoun S."/>
            <person name="Yandell M."/>
            <person name="Tisserat N."/>
            <person name="Buell C.R."/>
        </authorList>
    </citation>
    <scope>NUCLEOTIDE SEQUENCE</scope>
    <source>
        <strain evidence="4">DAOM:BR144</strain>
    </source>
</reference>
<sequence>MASYFITDFIDAALCRMNATLAAAQHAKAVVRKTPPSPSALKTAEATETVTIAAEEFQRMKEHVSALLNEAAHWRSEHSGLVWRFATATFACRAIEREAETAQHHFRRKLQDSRARCRHLQRRLDDSALERQELLQMIEKKRDLVNTAVDCAMTLEVRRIEVEEENERLAATIRRMRHEHAKALETKKREYRRVCTQLNDLCTSWAHYAEFLTHNAGDSAFLARTTPAKTTKKNSMKEATQKSASSRLRLSTPFNRRFRRKPPSTTESSSSNSDGHSTTATTAS</sequence>
<dbReference type="EnsemblProtists" id="PYU1_T003059">
    <property type="protein sequence ID" value="PYU1_T003059"/>
    <property type="gene ID" value="PYU1_G003055"/>
</dbReference>
<dbReference type="HOGENOM" id="CLU_981700_0_0_1"/>
<dbReference type="Proteomes" id="UP000019132">
    <property type="component" value="Unassembled WGS sequence"/>
</dbReference>